<dbReference type="InterPro" id="IPR017520">
    <property type="entry name" value="CHP03086"/>
</dbReference>
<dbReference type="InterPro" id="IPR024344">
    <property type="entry name" value="MDMPI_metal-binding"/>
</dbReference>
<evidence type="ECO:0000259" key="1">
    <source>
        <dbReference type="Pfam" id="PF11716"/>
    </source>
</evidence>
<reference evidence="3" key="1">
    <citation type="journal article" date="2019" name="Int. J. Syst. Evol. Microbiol.">
        <title>The Global Catalogue of Microorganisms (GCM) 10K type strain sequencing project: providing services to taxonomists for standard genome sequencing and annotation.</title>
        <authorList>
            <consortium name="The Broad Institute Genomics Platform"/>
            <consortium name="The Broad Institute Genome Sequencing Center for Infectious Disease"/>
            <person name="Wu L."/>
            <person name="Ma J."/>
        </authorList>
    </citation>
    <scope>NUCLEOTIDE SEQUENCE [LARGE SCALE GENOMIC DNA]</scope>
    <source>
        <strain evidence="3">JCM 8201</strain>
    </source>
</reference>
<organism evidence="2 3">
    <name type="scientific">Actinocorallia aurantiaca</name>
    <dbReference type="NCBI Taxonomy" id="46204"/>
    <lineage>
        <taxon>Bacteria</taxon>
        <taxon>Bacillati</taxon>
        <taxon>Actinomycetota</taxon>
        <taxon>Actinomycetes</taxon>
        <taxon>Streptosporangiales</taxon>
        <taxon>Thermomonosporaceae</taxon>
        <taxon>Actinocorallia</taxon>
    </lineage>
</organism>
<dbReference type="SUPFAM" id="SSF109854">
    <property type="entry name" value="DinB/YfiT-like putative metalloenzymes"/>
    <property type="match status" value="1"/>
</dbReference>
<evidence type="ECO:0000313" key="2">
    <source>
        <dbReference type="EMBL" id="GAA2721323.1"/>
    </source>
</evidence>
<dbReference type="NCBIfam" id="TIGR03086">
    <property type="entry name" value="TIGR03086 family metal-binding protein"/>
    <property type="match status" value="1"/>
</dbReference>
<dbReference type="Gene3D" id="1.20.120.450">
    <property type="entry name" value="dinb family like domain"/>
    <property type="match status" value="1"/>
</dbReference>
<dbReference type="Pfam" id="PF11716">
    <property type="entry name" value="MDMPI_N"/>
    <property type="match status" value="1"/>
</dbReference>
<dbReference type="Proteomes" id="UP001501842">
    <property type="component" value="Unassembled WGS sequence"/>
</dbReference>
<dbReference type="EMBL" id="BAAATZ010000004">
    <property type="protein sequence ID" value="GAA2721323.1"/>
    <property type="molecule type" value="Genomic_DNA"/>
</dbReference>
<sequence>MFERMNETYKAMTECAAEATRIAGKVPGHDLDGPTTCSEFDLRALVNHWVLYTSYGLERRALKTPLPQELVERDFTAAQDWPAAYAAQLTRALEAWSSPSAWEGEVPLGDGHAAPAPQIAEMIVKEMAVHGWDVARSIGEDFRIGEESAALVLRVVEEHGDLYRQYQGFADPVPLPASATTFDRALASSGRDPYRRT</sequence>
<comment type="caution">
    <text evidence="2">The sequence shown here is derived from an EMBL/GenBank/DDBJ whole genome shotgun (WGS) entry which is preliminary data.</text>
</comment>
<dbReference type="InterPro" id="IPR034660">
    <property type="entry name" value="DinB/YfiT-like"/>
</dbReference>
<keyword evidence="3" id="KW-1185">Reference proteome</keyword>
<protein>
    <submittedName>
        <fullName evidence="2">TIGR03086 family metal-binding protein</fullName>
    </submittedName>
</protein>
<accession>A0ABP6GGL7</accession>
<proteinExistence type="predicted"/>
<name>A0ABP6GGL7_9ACTN</name>
<gene>
    <name evidence="2" type="ORF">GCM10010439_11310</name>
</gene>
<evidence type="ECO:0000313" key="3">
    <source>
        <dbReference type="Proteomes" id="UP001501842"/>
    </source>
</evidence>
<feature type="domain" description="Mycothiol-dependent maleylpyruvate isomerase metal-binding" evidence="1">
    <location>
        <begin position="14"/>
        <end position="135"/>
    </location>
</feature>